<gene>
    <name evidence="4" type="ORF">J2S63_002734</name>
</gene>
<dbReference type="EMBL" id="JAVDYG010000001">
    <property type="protein sequence ID" value="MDR7363181.1"/>
    <property type="molecule type" value="Genomic_DNA"/>
</dbReference>
<evidence type="ECO:0000313" key="5">
    <source>
        <dbReference type="Proteomes" id="UP001183648"/>
    </source>
</evidence>
<accession>A0ABU2BXP4</accession>
<dbReference type="InterPro" id="IPR036206">
    <property type="entry name" value="ThiamineP_synth_sf"/>
</dbReference>
<organism evidence="4 5">
    <name type="scientific">Nocardioides marmoribigeumensis</name>
    <dbReference type="NCBI Taxonomy" id="433649"/>
    <lineage>
        <taxon>Bacteria</taxon>
        <taxon>Bacillati</taxon>
        <taxon>Actinomycetota</taxon>
        <taxon>Actinomycetes</taxon>
        <taxon>Propionibacteriales</taxon>
        <taxon>Nocardioidaceae</taxon>
        <taxon>Nocardioides</taxon>
    </lineage>
</organism>
<keyword evidence="5" id="KW-1185">Reference proteome</keyword>
<evidence type="ECO:0000259" key="3">
    <source>
        <dbReference type="Pfam" id="PF02581"/>
    </source>
</evidence>
<feature type="compositionally biased region" description="Basic residues" evidence="2">
    <location>
        <begin position="159"/>
        <end position="172"/>
    </location>
</feature>
<evidence type="ECO:0000256" key="1">
    <source>
        <dbReference type="ARBA" id="ARBA00003814"/>
    </source>
</evidence>
<reference evidence="4 5" key="1">
    <citation type="submission" date="2023-07" db="EMBL/GenBank/DDBJ databases">
        <title>Sequencing the genomes of 1000 actinobacteria strains.</title>
        <authorList>
            <person name="Klenk H.-P."/>
        </authorList>
    </citation>
    <scope>NUCLEOTIDE SEQUENCE [LARGE SCALE GENOMIC DNA]</scope>
    <source>
        <strain evidence="4 5">DSM 19426</strain>
    </source>
</reference>
<comment type="caution">
    <text evidence="4">The sequence shown here is derived from an EMBL/GenBank/DDBJ whole genome shotgun (WGS) entry which is preliminary data.</text>
</comment>
<evidence type="ECO:0000313" key="4">
    <source>
        <dbReference type="EMBL" id="MDR7363181.1"/>
    </source>
</evidence>
<feature type="compositionally biased region" description="Low complexity" evidence="2">
    <location>
        <begin position="134"/>
        <end position="149"/>
    </location>
</feature>
<name>A0ABU2BXP4_9ACTN</name>
<comment type="function">
    <text evidence="1">Condenses 4-methyl-5-(beta-hydroxyethyl)thiazole monophosphate (THZ-P) and 2-methyl-4-amino-5-hydroxymethyl pyrimidine pyrophosphate (HMP-PP) to form thiamine monophosphate (TMP).</text>
</comment>
<dbReference type="InterPro" id="IPR022998">
    <property type="entry name" value="ThiamineP_synth_TenI"/>
</dbReference>
<dbReference type="SUPFAM" id="SSF51391">
    <property type="entry name" value="Thiamin phosphate synthase"/>
    <property type="match status" value="1"/>
</dbReference>
<proteinExistence type="predicted"/>
<dbReference type="Gene3D" id="3.20.20.70">
    <property type="entry name" value="Aldolase class I"/>
    <property type="match status" value="1"/>
</dbReference>
<feature type="domain" description="Thiamine phosphate synthase/TenI" evidence="3">
    <location>
        <begin position="2"/>
        <end position="118"/>
    </location>
</feature>
<sequence length="172" mass="18967">MVLREKDLPPDERRRLLERAQRRLAAYDVRLLVGTSLDHDTTDQDVASPWVHLPAGAPFPTPRPEVVGRSCHGAREVRRAAEEACDYVTISPGFPSASKPGYGPCLGTPSAASCRSTSRPAWPQVPPASRSWAPSCVTPRSPPTTSSPCPRKPDDPDRRPHHRRVGPLRRCR</sequence>
<feature type="compositionally biased region" description="Polar residues" evidence="2">
    <location>
        <begin position="110"/>
        <end position="119"/>
    </location>
</feature>
<dbReference type="InterPro" id="IPR013785">
    <property type="entry name" value="Aldolase_TIM"/>
</dbReference>
<feature type="region of interest" description="Disordered" evidence="2">
    <location>
        <begin position="94"/>
        <end position="172"/>
    </location>
</feature>
<dbReference type="Pfam" id="PF02581">
    <property type="entry name" value="TMP-TENI"/>
    <property type="match status" value="1"/>
</dbReference>
<dbReference type="Proteomes" id="UP001183648">
    <property type="component" value="Unassembled WGS sequence"/>
</dbReference>
<evidence type="ECO:0000256" key="2">
    <source>
        <dbReference type="SAM" id="MobiDB-lite"/>
    </source>
</evidence>
<dbReference type="CDD" id="cd00564">
    <property type="entry name" value="TMP_TenI"/>
    <property type="match status" value="1"/>
</dbReference>
<protein>
    <submittedName>
        <fullName evidence="4">Thiamine monophosphate synthase</fullName>
    </submittedName>
</protein>